<dbReference type="EMBL" id="GEDC01006849">
    <property type="protein sequence ID" value="JAS30449.1"/>
    <property type="molecule type" value="Transcribed_RNA"/>
</dbReference>
<gene>
    <name evidence="3" type="ORF">g.6153</name>
</gene>
<keyword evidence="2" id="KW-0812">Transmembrane</keyword>
<sequence length="208" mass="21606">MIKWVERIAGGRGRIFCVCGPNWSLFATMTPLCAILVFALSAVVSAKPGYYSNVPVYNQYIGPYPTHLIMRHPRSPSGASSSSSSFSSSSSSAGGGSTSGTFMAPGPGAQGSMNAFASNNNIPNFGVPPFGYGYGAAPPPYFYNQFDFFNFLQQYFNQLQAAAQQAQAQAQEAAAKGGYVGGSNVLGGAATAQYSPQGGYGAAAIFPP</sequence>
<keyword evidence="2" id="KW-0472">Membrane</keyword>
<feature type="non-terminal residue" evidence="3">
    <location>
        <position position="208"/>
    </location>
</feature>
<evidence type="ECO:0000256" key="1">
    <source>
        <dbReference type="SAM" id="MobiDB-lite"/>
    </source>
</evidence>
<feature type="transmembrane region" description="Helical" evidence="2">
    <location>
        <begin position="23"/>
        <end position="44"/>
    </location>
</feature>
<evidence type="ECO:0000256" key="2">
    <source>
        <dbReference type="SAM" id="Phobius"/>
    </source>
</evidence>
<feature type="compositionally biased region" description="Low complexity" evidence="1">
    <location>
        <begin position="77"/>
        <end position="92"/>
    </location>
</feature>
<feature type="region of interest" description="Disordered" evidence="1">
    <location>
        <begin position="73"/>
        <end position="104"/>
    </location>
</feature>
<evidence type="ECO:0000313" key="3">
    <source>
        <dbReference type="EMBL" id="JAS30449.1"/>
    </source>
</evidence>
<dbReference type="AlphaFoldDB" id="A0A1B6DXU1"/>
<accession>A0A1B6DXU1</accession>
<reference evidence="3" key="1">
    <citation type="submission" date="2015-12" db="EMBL/GenBank/DDBJ databases">
        <title>De novo transcriptome assembly of four potential Pierce s Disease insect vectors from Arizona vineyards.</title>
        <authorList>
            <person name="Tassone E.E."/>
        </authorList>
    </citation>
    <scope>NUCLEOTIDE SEQUENCE</scope>
</reference>
<keyword evidence="2" id="KW-1133">Transmembrane helix</keyword>
<proteinExistence type="predicted"/>
<organism evidence="3">
    <name type="scientific">Clastoptera arizonana</name>
    <name type="common">Arizona spittle bug</name>
    <dbReference type="NCBI Taxonomy" id="38151"/>
    <lineage>
        <taxon>Eukaryota</taxon>
        <taxon>Metazoa</taxon>
        <taxon>Ecdysozoa</taxon>
        <taxon>Arthropoda</taxon>
        <taxon>Hexapoda</taxon>
        <taxon>Insecta</taxon>
        <taxon>Pterygota</taxon>
        <taxon>Neoptera</taxon>
        <taxon>Paraneoptera</taxon>
        <taxon>Hemiptera</taxon>
        <taxon>Auchenorrhyncha</taxon>
        <taxon>Cercopoidea</taxon>
        <taxon>Clastopteridae</taxon>
        <taxon>Clastoptera</taxon>
    </lineage>
</organism>
<name>A0A1B6DXU1_9HEMI</name>
<protein>
    <submittedName>
        <fullName evidence="3">Uncharacterized protein</fullName>
    </submittedName>
</protein>